<dbReference type="AlphaFoldDB" id="A0A495W8M4"/>
<organism evidence="1 2">
    <name type="scientific">Saccharothrix australiensis</name>
    <dbReference type="NCBI Taxonomy" id="2072"/>
    <lineage>
        <taxon>Bacteria</taxon>
        <taxon>Bacillati</taxon>
        <taxon>Actinomycetota</taxon>
        <taxon>Actinomycetes</taxon>
        <taxon>Pseudonocardiales</taxon>
        <taxon>Pseudonocardiaceae</taxon>
        <taxon>Saccharothrix</taxon>
    </lineage>
</organism>
<protein>
    <submittedName>
        <fullName evidence="1">Uncharacterized protein</fullName>
    </submittedName>
</protein>
<keyword evidence="2" id="KW-1185">Reference proteome</keyword>
<evidence type="ECO:0000313" key="1">
    <source>
        <dbReference type="EMBL" id="RKT57497.1"/>
    </source>
</evidence>
<name>A0A495W8M4_9PSEU</name>
<gene>
    <name evidence="1" type="ORF">C8E97_6219</name>
</gene>
<reference evidence="1 2" key="1">
    <citation type="submission" date="2018-10" db="EMBL/GenBank/DDBJ databases">
        <title>Sequencing the genomes of 1000 actinobacteria strains.</title>
        <authorList>
            <person name="Klenk H.-P."/>
        </authorList>
    </citation>
    <scope>NUCLEOTIDE SEQUENCE [LARGE SCALE GENOMIC DNA]</scope>
    <source>
        <strain evidence="1 2">DSM 43800</strain>
    </source>
</reference>
<evidence type="ECO:0000313" key="2">
    <source>
        <dbReference type="Proteomes" id="UP000282084"/>
    </source>
</evidence>
<dbReference type="Proteomes" id="UP000282084">
    <property type="component" value="Unassembled WGS sequence"/>
</dbReference>
<dbReference type="EMBL" id="RBXO01000001">
    <property type="protein sequence ID" value="RKT57497.1"/>
    <property type="molecule type" value="Genomic_DNA"/>
</dbReference>
<dbReference type="RefSeq" id="WP_121009232.1">
    <property type="nucleotide sequence ID" value="NZ_RBXO01000001.1"/>
</dbReference>
<sequence>MAVHLVHVGSDTPITAHTDRDSETVLVAVGHAPDQVLLSLTETAAHRLVADVSREVEPCDDCGGTGERWSPMGVGAVRLSGCHCRAAAAKR</sequence>
<accession>A0A495W8M4</accession>
<dbReference type="OrthoDB" id="3689637at2"/>
<proteinExistence type="predicted"/>
<comment type="caution">
    <text evidence="1">The sequence shown here is derived from an EMBL/GenBank/DDBJ whole genome shotgun (WGS) entry which is preliminary data.</text>
</comment>